<comment type="caution">
    <text evidence="2">The sequence shown here is derived from an EMBL/GenBank/DDBJ whole genome shotgun (WGS) entry which is preliminary data.</text>
</comment>
<feature type="region of interest" description="Disordered" evidence="1">
    <location>
        <begin position="1"/>
        <end position="23"/>
    </location>
</feature>
<evidence type="ECO:0000313" key="2">
    <source>
        <dbReference type="EMBL" id="GBO28066.1"/>
    </source>
</evidence>
<protein>
    <submittedName>
        <fullName evidence="2">Uncharacterized protein</fullName>
    </submittedName>
</protein>
<evidence type="ECO:0000313" key="3">
    <source>
        <dbReference type="Proteomes" id="UP000499080"/>
    </source>
</evidence>
<evidence type="ECO:0000256" key="1">
    <source>
        <dbReference type="SAM" id="MobiDB-lite"/>
    </source>
</evidence>
<proteinExistence type="predicted"/>
<reference evidence="2 3" key="1">
    <citation type="journal article" date="2019" name="Sci. Rep.">
        <title>Orb-weaving spider Araneus ventricosus genome elucidates the spidroin gene catalogue.</title>
        <authorList>
            <person name="Kono N."/>
            <person name="Nakamura H."/>
            <person name="Ohtoshi R."/>
            <person name="Moran D.A.P."/>
            <person name="Shinohara A."/>
            <person name="Yoshida Y."/>
            <person name="Fujiwara M."/>
            <person name="Mori M."/>
            <person name="Tomita M."/>
            <person name="Arakawa K."/>
        </authorList>
    </citation>
    <scope>NUCLEOTIDE SEQUENCE [LARGE SCALE GENOMIC DNA]</scope>
</reference>
<gene>
    <name evidence="2" type="ORF">AVEN_37790_1</name>
</gene>
<accession>A0A4Y2VUV6</accession>
<sequence length="92" mass="10290">VGRPRWPSGKISDSEPAGFQARNPNPLKIPRVLGLLHVKSYVGGQTSSRWCGAETWRGRCELRCRPRHLTVVQNCDARPKITLVLLQNGTLM</sequence>
<name>A0A4Y2VUV6_ARAVE</name>
<keyword evidence="3" id="KW-1185">Reference proteome</keyword>
<organism evidence="2 3">
    <name type="scientific">Araneus ventricosus</name>
    <name type="common">Orbweaver spider</name>
    <name type="synonym">Epeira ventricosa</name>
    <dbReference type="NCBI Taxonomy" id="182803"/>
    <lineage>
        <taxon>Eukaryota</taxon>
        <taxon>Metazoa</taxon>
        <taxon>Ecdysozoa</taxon>
        <taxon>Arthropoda</taxon>
        <taxon>Chelicerata</taxon>
        <taxon>Arachnida</taxon>
        <taxon>Araneae</taxon>
        <taxon>Araneomorphae</taxon>
        <taxon>Entelegynae</taxon>
        <taxon>Araneoidea</taxon>
        <taxon>Araneidae</taxon>
        <taxon>Araneus</taxon>
    </lineage>
</organism>
<feature type="non-terminal residue" evidence="2">
    <location>
        <position position="1"/>
    </location>
</feature>
<dbReference type="EMBL" id="BGPR01051087">
    <property type="protein sequence ID" value="GBO28066.1"/>
    <property type="molecule type" value="Genomic_DNA"/>
</dbReference>
<dbReference type="Proteomes" id="UP000499080">
    <property type="component" value="Unassembled WGS sequence"/>
</dbReference>
<dbReference type="AlphaFoldDB" id="A0A4Y2VUV6"/>